<dbReference type="PANTHER" id="PTHR43591">
    <property type="entry name" value="METHYLTRANSFERASE"/>
    <property type="match status" value="1"/>
</dbReference>
<evidence type="ECO:0000313" key="2">
    <source>
        <dbReference type="EMBL" id="KAK8237758.1"/>
    </source>
</evidence>
<evidence type="ECO:0000259" key="1">
    <source>
        <dbReference type="Pfam" id="PF13649"/>
    </source>
</evidence>
<sequence>MTKYLDTELDWHNPKAAERFKPGEEMTGPYASALVHLSGLSKASGAEDIVVLDNACGTGIVTLQLFSLLPEEAKDKLSLTCGDISNSMVDSVAERIIESEWKGAHAQVADAMALPFPNDHFTHVLTNFGVVGIPKPRLVLGEIHRVLRPNGIASFSIWKDVGWYPILEKAAAIIPGAPPMRSFAEFTTFASSEGNRWIESDFVESVAKETGFGDVSMQLVENVSRHRDAKLFFTLYGHMFRLVFQCFWGQEQMEKLGALVEPAVTSVLKEEFGEGEISLQWSAWCVTAKKSGA</sequence>
<feature type="domain" description="Methyltransferase" evidence="1">
    <location>
        <begin position="51"/>
        <end position="151"/>
    </location>
</feature>
<dbReference type="Pfam" id="PF13649">
    <property type="entry name" value="Methyltransf_25"/>
    <property type="match status" value="1"/>
</dbReference>
<comment type="caution">
    <text evidence="2">The sequence shown here is derived from an EMBL/GenBank/DDBJ whole genome shotgun (WGS) entry which is preliminary data.</text>
</comment>
<protein>
    <submittedName>
        <fullName evidence="2">S-adenosyl-L-methionine-dependent methyltransferase</fullName>
    </submittedName>
</protein>
<dbReference type="CDD" id="cd02440">
    <property type="entry name" value="AdoMet_MTases"/>
    <property type="match status" value="1"/>
</dbReference>
<dbReference type="InterPro" id="IPR041698">
    <property type="entry name" value="Methyltransf_25"/>
</dbReference>
<dbReference type="Gene3D" id="3.40.50.150">
    <property type="entry name" value="Vaccinia Virus protein VP39"/>
    <property type="match status" value="1"/>
</dbReference>
<proteinExistence type="predicted"/>
<dbReference type="GO" id="GO:0032259">
    <property type="term" value="P:methylation"/>
    <property type="evidence" value="ECO:0007669"/>
    <property type="project" value="UniProtKB-KW"/>
</dbReference>
<organism evidence="2 3">
    <name type="scientific">Phyllosticta capitalensis</name>
    <dbReference type="NCBI Taxonomy" id="121624"/>
    <lineage>
        <taxon>Eukaryota</taxon>
        <taxon>Fungi</taxon>
        <taxon>Dikarya</taxon>
        <taxon>Ascomycota</taxon>
        <taxon>Pezizomycotina</taxon>
        <taxon>Dothideomycetes</taxon>
        <taxon>Dothideomycetes incertae sedis</taxon>
        <taxon>Botryosphaeriales</taxon>
        <taxon>Phyllostictaceae</taxon>
        <taxon>Phyllosticta</taxon>
    </lineage>
</organism>
<evidence type="ECO:0000313" key="3">
    <source>
        <dbReference type="Proteomes" id="UP001492380"/>
    </source>
</evidence>
<reference evidence="2 3" key="1">
    <citation type="submission" date="2024-04" db="EMBL/GenBank/DDBJ databases">
        <title>Phyllosticta paracitricarpa is synonymous to the EU quarantine fungus P. citricarpa based on phylogenomic analyses.</title>
        <authorList>
            <consortium name="Lawrence Berkeley National Laboratory"/>
            <person name="Van Ingen-Buijs V.A."/>
            <person name="Van Westerhoven A.C."/>
            <person name="Haridas S."/>
            <person name="Skiadas P."/>
            <person name="Martin F."/>
            <person name="Groenewald J.Z."/>
            <person name="Crous P.W."/>
            <person name="Seidl M.F."/>
        </authorList>
    </citation>
    <scope>NUCLEOTIDE SEQUENCE [LARGE SCALE GENOMIC DNA]</scope>
    <source>
        <strain evidence="2 3">CBS 123374</strain>
    </source>
</reference>
<dbReference type="Proteomes" id="UP001492380">
    <property type="component" value="Unassembled WGS sequence"/>
</dbReference>
<dbReference type="EMBL" id="JBBWRZ010000004">
    <property type="protein sequence ID" value="KAK8237758.1"/>
    <property type="molecule type" value="Genomic_DNA"/>
</dbReference>
<accession>A0ABR1YTA1</accession>
<name>A0ABR1YTA1_9PEZI</name>
<dbReference type="InterPro" id="IPR029063">
    <property type="entry name" value="SAM-dependent_MTases_sf"/>
</dbReference>
<keyword evidence="2" id="KW-0808">Transferase</keyword>
<gene>
    <name evidence="2" type="ORF">HDK90DRAFT_481438</name>
</gene>
<keyword evidence="3" id="KW-1185">Reference proteome</keyword>
<keyword evidence="2" id="KW-0489">Methyltransferase</keyword>
<dbReference type="SUPFAM" id="SSF53335">
    <property type="entry name" value="S-adenosyl-L-methionine-dependent methyltransferases"/>
    <property type="match status" value="1"/>
</dbReference>
<dbReference type="GO" id="GO:0008168">
    <property type="term" value="F:methyltransferase activity"/>
    <property type="evidence" value="ECO:0007669"/>
    <property type="project" value="UniProtKB-KW"/>
</dbReference>